<feature type="transmembrane region" description="Helical" evidence="2">
    <location>
        <begin position="169"/>
        <end position="195"/>
    </location>
</feature>
<feature type="transmembrane region" description="Helical" evidence="2">
    <location>
        <begin position="131"/>
        <end position="149"/>
    </location>
</feature>
<keyword evidence="2" id="KW-0812">Transmembrane</keyword>
<feature type="transmembrane region" description="Helical" evidence="2">
    <location>
        <begin position="21"/>
        <end position="39"/>
    </location>
</feature>
<comment type="function">
    <text evidence="1">Part of the tripartite ATP-independent periplasmic (TRAP) transport system.</text>
</comment>
<organism evidence="4 5">
    <name type="scientific">Rhodobium gokarnense</name>
    <dbReference type="NCBI Taxonomy" id="364296"/>
    <lineage>
        <taxon>Bacteria</taxon>
        <taxon>Pseudomonadati</taxon>
        <taxon>Pseudomonadota</taxon>
        <taxon>Alphaproteobacteria</taxon>
        <taxon>Hyphomicrobiales</taxon>
        <taxon>Rhodobiaceae</taxon>
        <taxon>Rhodobium</taxon>
    </lineage>
</organism>
<keyword evidence="5" id="KW-1185">Reference proteome</keyword>
<reference evidence="5" key="1">
    <citation type="submission" date="2023-07" db="EMBL/GenBank/DDBJ databases">
        <title>Genome sequencing of Purple Non-Sulfur Bacteria from various extreme environments.</title>
        <authorList>
            <person name="Mayer M."/>
        </authorList>
    </citation>
    <scope>NUCLEOTIDE SEQUENCE [LARGE SCALE GENOMIC DNA]</scope>
    <source>
        <strain evidence="5">DSM 17935</strain>
    </source>
</reference>
<feature type="transmembrane region" description="Helical" evidence="2">
    <location>
        <begin position="403"/>
        <end position="423"/>
    </location>
</feature>
<dbReference type="Pfam" id="PF06808">
    <property type="entry name" value="DctM"/>
    <property type="match status" value="1"/>
</dbReference>
<dbReference type="EMBL" id="JAOQNS010000004">
    <property type="protein sequence ID" value="MCW2307536.1"/>
    <property type="molecule type" value="Genomic_DNA"/>
</dbReference>
<feature type="transmembrane region" description="Helical" evidence="2">
    <location>
        <begin position="435"/>
        <end position="460"/>
    </location>
</feature>
<gene>
    <name evidence="4" type="ORF">M2319_001867</name>
</gene>
<dbReference type="InterPro" id="IPR011853">
    <property type="entry name" value="TRAP_DctM-Dct_fused"/>
</dbReference>
<evidence type="ECO:0000313" key="4">
    <source>
        <dbReference type="EMBL" id="MCW2307536.1"/>
    </source>
</evidence>
<evidence type="ECO:0000256" key="2">
    <source>
        <dbReference type="SAM" id="Phobius"/>
    </source>
</evidence>
<keyword evidence="1" id="KW-0997">Cell inner membrane</keyword>
<evidence type="ECO:0000259" key="3">
    <source>
        <dbReference type="Pfam" id="PF06808"/>
    </source>
</evidence>
<evidence type="ECO:0000313" key="5">
    <source>
        <dbReference type="Proteomes" id="UP001209755"/>
    </source>
</evidence>
<feature type="transmembrane region" description="Helical" evidence="2">
    <location>
        <begin position="491"/>
        <end position="516"/>
    </location>
</feature>
<feature type="transmembrane region" description="Helical" evidence="2">
    <location>
        <begin position="466"/>
        <end position="484"/>
    </location>
</feature>
<sequence>MSVSFLATGRRRIFKGAPLTVLTLVAAAFACWVIYANIFVISDPLVLGILFVSSIYTLLFVVIGHSPRAPNRPTYLDWALAALSLAAGIFFFLNAKEISDRISLLQPFTTAQFFFGSALLFLTLEATRRTTGLGLTMVVGLFLIYNQFGYLLPPPFGHGISSFSYLLDILIFTTDGLFGVPIQVVASYVFLFVLFGTLLSKAGGGNFFFNLAASLTGKSPGGPAKVAVISSGLYGTMSGSPTSDVVATGSITIPIMERLGYKKRFAGAVEVAASTGGSAMPPIMGSAAFILAEYTGTPYREIVYAAIIPALLYYLGIFLQVHFRSVRHNLRPYEDDVPPLAETMRQGWPYLIPIGVIVGVLMVGYSPVFTAGAGTLAVIVASFMTSGTRMTPWQIIEGLGETTLRILPVAGACAAAGLVIGGLSMTGLGMKAANVILMVTSGVDVLTLVIAAVVTIILGLGMPTPSAYILAAVLVGPALAKIGYPDFQSHMFLLYFAILSALTPPIAVAALAAAAIAQEDPIIIAVDAVRLAAVGFLLPFVFLWNPAILGLADPASVVLASLGGVCAASAIAVSLEWVCFPGGAGMAWLLRIALVASGIAAVAPVAAVSLLGIASVGTILSIVYMHSRRVAAAGDDKAVAAK</sequence>
<dbReference type="PANTHER" id="PTHR43849:SF2">
    <property type="entry name" value="BLL3936 PROTEIN"/>
    <property type="match status" value="1"/>
</dbReference>
<keyword evidence="1" id="KW-1003">Cell membrane</keyword>
<name>A0ABT3HAW2_9HYPH</name>
<proteinExistence type="predicted"/>
<dbReference type="InterPro" id="IPR010656">
    <property type="entry name" value="DctM"/>
</dbReference>
<feature type="transmembrane region" description="Helical" evidence="2">
    <location>
        <begin position="587"/>
        <end position="620"/>
    </location>
</feature>
<feature type="transmembrane region" description="Helical" evidence="2">
    <location>
        <begin position="75"/>
        <end position="93"/>
    </location>
</feature>
<keyword evidence="2" id="KW-1133">Transmembrane helix</keyword>
<feature type="transmembrane region" description="Helical" evidence="2">
    <location>
        <begin position="556"/>
        <end position="575"/>
    </location>
</feature>
<feature type="domain" description="TRAP C4-dicarboxylate transport system permease DctM subunit" evidence="3">
    <location>
        <begin position="120"/>
        <end position="550"/>
    </location>
</feature>
<feature type="transmembrane region" description="Helical" evidence="2">
    <location>
        <begin position="302"/>
        <end position="321"/>
    </location>
</feature>
<keyword evidence="2" id="KW-0472">Membrane</keyword>
<feature type="transmembrane region" description="Helical" evidence="2">
    <location>
        <begin position="522"/>
        <end position="544"/>
    </location>
</feature>
<feature type="transmembrane region" description="Helical" evidence="2">
    <location>
        <begin position="105"/>
        <end position="124"/>
    </location>
</feature>
<accession>A0ABT3HAW2</accession>
<feature type="transmembrane region" description="Helical" evidence="2">
    <location>
        <begin position="45"/>
        <end position="63"/>
    </location>
</feature>
<dbReference type="Proteomes" id="UP001209755">
    <property type="component" value="Unassembled WGS sequence"/>
</dbReference>
<comment type="caution">
    <text evidence="4">The sequence shown here is derived from an EMBL/GenBank/DDBJ whole genome shotgun (WGS) entry which is preliminary data.</text>
</comment>
<feature type="transmembrane region" description="Helical" evidence="2">
    <location>
        <begin position="350"/>
        <end position="383"/>
    </location>
</feature>
<comment type="subcellular location">
    <subcellularLocation>
        <location evidence="1">Cell inner membrane</location>
        <topology evidence="1">Multi-pass membrane protein</topology>
    </subcellularLocation>
</comment>
<protein>
    <submittedName>
        <fullName evidence="4">TRAP transporter 4TM/12TM fusion protein</fullName>
    </submittedName>
</protein>
<dbReference type="PANTHER" id="PTHR43849">
    <property type="entry name" value="BLL3936 PROTEIN"/>
    <property type="match status" value="1"/>
</dbReference>
<keyword evidence="1" id="KW-0813">Transport</keyword>
<evidence type="ECO:0000256" key="1">
    <source>
        <dbReference type="RuleBase" id="RU369079"/>
    </source>
</evidence>
<dbReference type="NCBIfam" id="TIGR02123">
    <property type="entry name" value="TRAP_fused"/>
    <property type="match status" value="1"/>
</dbReference>
<dbReference type="RefSeq" id="WP_264601183.1">
    <property type="nucleotide sequence ID" value="NZ_JAOQNS010000004.1"/>
</dbReference>